<dbReference type="InterPro" id="IPR011948">
    <property type="entry name" value="Dullard_phosphatase"/>
</dbReference>
<feature type="domain" description="FCP1 homology" evidence="2">
    <location>
        <begin position="138"/>
        <end position="302"/>
    </location>
</feature>
<proteinExistence type="predicted"/>
<dbReference type="FunFam" id="3.40.50.1000:FF:000093">
    <property type="entry name" value="NLI interacting factor-like phosphatase family protein"/>
    <property type="match status" value="1"/>
</dbReference>
<dbReference type="CDD" id="cd07521">
    <property type="entry name" value="HAD_FCP1-like"/>
    <property type="match status" value="1"/>
</dbReference>
<evidence type="ECO:0000256" key="1">
    <source>
        <dbReference type="SAM" id="MobiDB-lite"/>
    </source>
</evidence>
<dbReference type="InterPro" id="IPR004274">
    <property type="entry name" value="FCP1_dom"/>
</dbReference>
<accession>A0A6P6RUH3</accession>
<name>A0A6P6RUH3_9EIME</name>
<organism evidence="3 4">
    <name type="scientific">Cyclospora cayetanensis</name>
    <dbReference type="NCBI Taxonomy" id="88456"/>
    <lineage>
        <taxon>Eukaryota</taxon>
        <taxon>Sar</taxon>
        <taxon>Alveolata</taxon>
        <taxon>Apicomplexa</taxon>
        <taxon>Conoidasida</taxon>
        <taxon>Coccidia</taxon>
        <taxon>Eucoccidiorida</taxon>
        <taxon>Eimeriorina</taxon>
        <taxon>Eimeriidae</taxon>
        <taxon>Cyclospora</taxon>
    </lineage>
</organism>
<dbReference type="GO" id="GO:0016791">
    <property type="term" value="F:phosphatase activity"/>
    <property type="evidence" value="ECO:0007669"/>
    <property type="project" value="InterPro"/>
</dbReference>
<dbReference type="AlphaFoldDB" id="A0A6P6RUH3"/>
<keyword evidence="3" id="KW-1185">Reference proteome</keyword>
<dbReference type="SUPFAM" id="SSF56784">
    <property type="entry name" value="HAD-like"/>
    <property type="match status" value="1"/>
</dbReference>
<sequence>MENFCFIPPAIASPRETRDDKVSRADEDPSDPSEGRNMQKGSRGSLPHAPKEKVELLATAEIPLHDGAREGYAESSEDEQAKPLGFWSRCLHSCVGRGERSRNGCRMFRWKASKRNADPQKINPPTNLIPFLPPQLFKDRGKKTLVVDLDETLVRSTFKRPSRYTFVVKKGDEFTDFAINGHQKDAWVFMEWLALFLDEVSKWFELVIFTASVGMYADLVVDKIDPKNRFTWRLYREYCTYLNGTYVKDLSLLGRDLCNVIIVDNSTQAYLWHAENAIPITSWIDDPHDTELIDIIPILSSLAMVKDIRPVIRDALLNLG</sequence>
<feature type="compositionally biased region" description="Basic and acidic residues" evidence="1">
    <location>
        <begin position="15"/>
        <end position="27"/>
    </location>
</feature>
<dbReference type="PROSITE" id="PS50969">
    <property type="entry name" value="FCP1"/>
    <property type="match status" value="1"/>
</dbReference>
<evidence type="ECO:0000313" key="4">
    <source>
        <dbReference type="RefSeq" id="XP_026190760.1"/>
    </source>
</evidence>
<evidence type="ECO:0000259" key="2">
    <source>
        <dbReference type="PROSITE" id="PS50969"/>
    </source>
</evidence>
<dbReference type="InterPro" id="IPR036412">
    <property type="entry name" value="HAD-like_sf"/>
</dbReference>
<dbReference type="InterPro" id="IPR023214">
    <property type="entry name" value="HAD_sf"/>
</dbReference>
<dbReference type="Gene3D" id="3.40.50.1000">
    <property type="entry name" value="HAD superfamily/HAD-like"/>
    <property type="match status" value="1"/>
</dbReference>
<dbReference type="Proteomes" id="UP000515125">
    <property type="component" value="Unplaced"/>
</dbReference>
<protein>
    <submittedName>
        <fullName evidence="4">CTD small phosphatase-like protein 1</fullName>
    </submittedName>
</protein>
<feature type="region of interest" description="Disordered" evidence="1">
    <location>
        <begin position="1"/>
        <end position="53"/>
    </location>
</feature>
<reference evidence="4" key="1">
    <citation type="submission" date="2025-08" db="UniProtKB">
        <authorList>
            <consortium name="RefSeq"/>
        </authorList>
    </citation>
    <scope>IDENTIFICATION</scope>
</reference>
<dbReference type="RefSeq" id="XP_026190760.1">
    <property type="nucleotide sequence ID" value="XM_026334975.1"/>
</dbReference>
<dbReference type="OrthoDB" id="277011at2759"/>
<dbReference type="Pfam" id="PF03031">
    <property type="entry name" value="NIF"/>
    <property type="match status" value="1"/>
</dbReference>
<dbReference type="PANTHER" id="PTHR12210">
    <property type="entry name" value="DULLARD PROTEIN PHOSPHATASE"/>
    <property type="match status" value="1"/>
</dbReference>
<evidence type="ECO:0000313" key="3">
    <source>
        <dbReference type="Proteomes" id="UP000515125"/>
    </source>
</evidence>
<dbReference type="InterPro" id="IPR050365">
    <property type="entry name" value="TIM50"/>
</dbReference>
<dbReference type="SMART" id="SM00577">
    <property type="entry name" value="CPDc"/>
    <property type="match status" value="1"/>
</dbReference>
<dbReference type="NCBIfam" id="TIGR02251">
    <property type="entry name" value="HIF-SF_euk"/>
    <property type="match status" value="1"/>
</dbReference>
<dbReference type="GeneID" id="34618564"/>
<gene>
    <name evidence="4" type="primary">LOC34618564</name>
</gene>